<feature type="domain" description="Integrase catalytic" evidence="1">
    <location>
        <begin position="217"/>
        <end position="396"/>
    </location>
</feature>
<dbReference type="InterPro" id="IPR012337">
    <property type="entry name" value="RNaseH-like_sf"/>
</dbReference>
<dbReference type="InterPro" id="IPR058913">
    <property type="entry name" value="Integrase_dom_put"/>
</dbReference>
<reference evidence="3 4" key="1">
    <citation type="submission" date="2025-04" db="UniProtKB">
        <authorList>
            <consortium name="RefSeq"/>
        </authorList>
    </citation>
    <scope>IDENTIFICATION</scope>
    <source>
        <tissue evidence="3 4">Whole sample</tissue>
    </source>
</reference>
<evidence type="ECO:0000259" key="1">
    <source>
        <dbReference type="PROSITE" id="PS50994"/>
    </source>
</evidence>
<evidence type="ECO:0000313" key="4">
    <source>
        <dbReference type="RefSeq" id="XP_022294437.1"/>
    </source>
</evidence>
<dbReference type="GO" id="GO:0003676">
    <property type="term" value="F:nucleic acid binding"/>
    <property type="evidence" value="ECO:0007669"/>
    <property type="project" value="InterPro"/>
</dbReference>
<name>A0A8B8ASR0_CRAVI</name>
<dbReference type="Pfam" id="PF24764">
    <property type="entry name" value="rva_4"/>
    <property type="match status" value="1"/>
</dbReference>
<accession>A0A8B8ASR0</accession>
<dbReference type="PROSITE" id="PS50994">
    <property type="entry name" value="INTEGRASE"/>
    <property type="match status" value="1"/>
</dbReference>
<sequence>MDMEDDEMLNEMRRLLRQKVINIINCLKNNRTFNIERDIENTMDMISQLAAIVDIDEIIELFTRCVKLFQEETYFHEYKQSHFKAHPCQRTGRGRPSFEISEEILEFFLDNSFKISEMADMLCVSPSTVKRRLKEFNLNVHNTYSTISEPDLHKLVDSVVKEFPEAGTKSIHSILVTKGHRLQRQRVRDAVRKVDPEGILFRRLFLSVHRIQRRTYNVRAPRALWHIDGNHKLIRWRFIIHGGIDGYSRVPVFLAVNTNNKADTVLQNFVEAVQRWGLPEKVRSDKGGENVKVAEFMICNRGSRSFIAGRSVHNQRIERLWREVWTGCTSYYYQLFTYMEDNALLDVINEQNIQALHLVFKPKIQQHLDSFVEALIRRPLRSENSQTPMQLWIRGQALDPNLEIQNDVELNNYGIDFDGPVASDYDFETVDVPEIETNVPEHCVQLIADHQANDIDSYVTLYTKVLRILNNQNGQQC</sequence>
<dbReference type="InterPro" id="IPR001584">
    <property type="entry name" value="Integrase_cat-core"/>
</dbReference>
<dbReference type="GeneID" id="111104661"/>
<proteinExistence type="predicted"/>
<gene>
    <name evidence="3 4" type="primary">LOC111104661</name>
</gene>
<dbReference type="GO" id="GO:0015074">
    <property type="term" value="P:DNA integration"/>
    <property type="evidence" value="ECO:0007669"/>
    <property type="project" value="InterPro"/>
</dbReference>
<organism evidence="2 4">
    <name type="scientific">Crassostrea virginica</name>
    <name type="common">Eastern oyster</name>
    <dbReference type="NCBI Taxonomy" id="6565"/>
    <lineage>
        <taxon>Eukaryota</taxon>
        <taxon>Metazoa</taxon>
        <taxon>Spiralia</taxon>
        <taxon>Lophotrochozoa</taxon>
        <taxon>Mollusca</taxon>
        <taxon>Bivalvia</taxon>
        <taxon>Autobranchia</taxon>
        <taxon>Pteriomorphia</taxon>
        <taxon>Ostreida</taxon>
        <taxon>Ostreoidea</taxon>
        <taxon>Ostreidae</taxon>
        <taxon>Crassostrea</taxon>
    </lineage>
</organism>
<dbReference type="Gene3D" id="3.30.420.10">
    <property type="entry name" value="Ribonuclease H-like superfamily/Ribonuclease H"/>
    <property type="match status" value="1"/>
</dbReference>
<evidence type="ECO:0000313" key="3">
    <source>
        <dbReference type="RefSeq" id="XP_022294435.1"/>
    </source>
</evidence>
<protein>
    <submittedName>
        <fullName evidence="3 4">Uncharacterized protein LOC111104661 isoform X1</fullName>
    </submittedName>
</protein>
<dbReference type="PANTHER" id="PTHR46791:SF5">
    <property type="entry name" value="CLR5 DOMAIN-CONTAINING PROTEIN-RELATED"/>
    <property type="match status" value="1"/>
</dbReference>
<dbReference type="SUPFAM" id="SSF53098">
    <property type="entry name" value="Ribonuclease H-like"/>
    <property type="match status" value="1"/>
</dbReference>
<dbReference type="AlphaFoldDB" id="A0A8B8ASR0"/>
<dbReference type="InterPro" id="IPR036397">
    <property type="entry name" value="RNaseH_sf"/>
</dbReference>
<dbReference type="KEGG" id="cvn:111104661"/>
<keyword evidence="2" id="KW-1185">Reference proteome</keyword>
<dbReference type="OrthoDB" id="2686689at2759"/>
<dbReference type="RefSeq" id="XP_022294437.1">
    <property type="nucleotide sequence ID" value="XM_022438729.1"/>
</dbReference>
<dbReference type="Proteomes" id="UP000694844">
    <property type="component" value="Chromosome 7"/>
</dbReference>
<evidence type="ECO:0000313" key="2">
    <source>
        <dbReference type="Proteomes" id="UP000694844"/>
    </source>
</evidence>
<dbReference type="RefSeq" id="XP_022294435.1">
    <property type="nucleotide sequence ID" value="XM_022438727.1"/>
</dbReference>
<dbReference type="PANTHER" id="PTHR46791">
    <property type="entry name" value="EXPRESSED PROTEIN"/>
    <property type="match status" value="1"/>
</dbReference>